<dbReference type="HOGENOM" id="CLU_125934_0_0_5"/>
<evidence type="ECO:0000313" key="3">
    <source>
        <dbReference type="Proteomes" id="UP000006589"/>
    </source>
</evidence>
<dbReference type="EMBL" id="CP001002">
    <property type="protein sequence ID" value="ACB27863.1"/>
    <property type="molecule type" value="Genomic_DNA"/>
</dbReference>
<protein>
    <recommendedName>
        <fullName evidence="4">Helix-hairpin-helix protein</fullName>
    </recommendedName>
</protein>
<feature type="compositionally biased region" description="Low complexity" evidence="1">
    <location>
        <begin position="119"/>
        <end position="135"/>
    </location>
</feature>
<evidence type="ECO:0000256" key="1">
    <source>
        <dbReference type="SAM" id="MobiDB-lite"/>
    </source>
</evidence>
<geneLocation type="plasmid" evidence="2 3">
    <name>pMRAD01</name>
</geneLocation>
<dbReference type="Gene3D" id="1.10.150.320">
    <property type="entry name" value="Photosystem II 12 kDa extrinsic protein"/>
    <property type="match status" value="1"/>
</dbReference>
<organism evidence="2 3">
    <name type="scientific">Methylobacterium radiotolerans (strain ATCC 27329 / DSM 1819 / JCM 2831 / NBRC 15690 / NCIMB 10815 / 0-1)</name>
    <dbReference type="NCBI Taxonomy" id="426355"/>
    <lineage>
        <taxon>Bacteria</taxon>
        <taxon>Pseudomonadati</taxon>
        <taxon>Pseudomonadota</taxon>
        <taxon>Alphaproteobacteria</taxon>
        <taxon>Hyphomicrobiales</taxon>
        <taxon>Methylobacteriaceae</taxon>
        <taxon>Methylobacterium</taxon>
    </lineage>
</organism>
<dbReference type="OrthoDB" id="8020568at2"/>
<proteinExistence type="predicted"/>
<dbReference type="KEGG" id="mrd:Mrad2831_5924"/>
<dbReference type="Proteomes" id="UP000006589">
    <property type="component" value="Plasmid pMRAD01"/>
</dbReference>
<dbReference type="eggNOG" id="COG1555">
    <property type="taxonomic scope" value="Bacteria"/>
</dbReference>
<dbReference type="PATRIC" id="fig|426355.14.peg.6034"/>
<gene>
    <name evidence="2" type="ordered locus">Mrad2831_5924</name>
</gene>
<sequence length="202" mass="20200">MSRSTLSISAGLAVAAVVLAGLWVSYGPRPHASRDRQASTTIPVSKQDRSGIDPQGESIRSVYPGPGSGSAQRVAPAPRTGAAAPPPSSAAISAAIPAVPPDAPTAGGAAARPMPPQPADSASGSGQPPASPGQGVDLNTASVEELNALGAGMIGRRIIAFRPYASPEDLVTRRVLKKADYEAIKAAVAVRQTDAAGAGRPD</sequence>
<dbReference type="SUPFAM" id="SSF81585">
    <property type="entry name" value="PsbU/PolX domain-like"/>
    <property type="match status" value="1"/>
</dbReference>
<reference evidence="2 3" key="1">
    <citation type="submission" date="2008-03" db="EMBL/GenBank/DDBJ databases">
        <title>Complete sequence of plasmid1 of Methylobacterium radiotolerans JCM 2831.</title>
        <authorList>
            <consortium name="US DOE Joint Genome Institute"/>
            <person name="Copeland A."/>
            <person name="Lucas S."/>
            <person name="Lapidus A."/>
            <person name="Glavina del Rio T."/>
            <person name="Dalin E."/>
            <person name="Tice H."/>
            <person name="Bruce D."/>
            <person name="Goodwin L."/>
            <person name="Pitluck S."/>
            <person name="Kiss H."/>
            <person name="Brettin T."/>
            <person name="Detter J.C."/>
            <person name="Han C."/>
            <person name="Kuske C.R."/>
            <person name="Schmutz J."/>
            <person name="Larimer F."/>
            <person name="Land M."/>
            <person name="Hauser L."/>
            <person name="Kyrpides N."/>
            <person name="Mikhailova N."/>
            <person name="Marx C.J."/>
            <person name="Richardson P."/>
        </authorList>
    </citation>
    <scope>NUCLEOTIDE SEQUENCE [LARGE SCALE GENOMIC DNA]</scope>
    <source>
        <strain evidence="3">ATCC 27329 / DSM 1819 / JCM 2831 / NBRC 15690 / NCIMB 10815 / 0-1</strain>
        <plasmid evidence="3">Plasmid pMRAD01</plasmid>
    </source>
</reference>
<evidence type="ECO:0000313" key="2">
    <source>
        <dbReference type="EMBL" id="ACB27863.1"/>
    </source>
</evidence>
<name>B1M8N8_METRJ</name>
<accession>B1M8N8</accession>
<feature type="region of interest" description="Disordered" evidence="1">
    <location>
        <begin position="28"/>
        <end position="137"/>
    </location>
</feature>
<keyword evidence="2" id="KW-0614">Plasmid</keyword>
<evidence type="ECO:0008006" key="4">
    <source>
        <dbReference type="Google" id="ProtNLM"/>
    </source>
</evidence>
<dbReference type="Pfam" id="PF12836">
    <property type="entry name" value="HHH_3"/>
    <property type="match status" value="1"/>
</dbReference>
<dbReference type="AlphaFoldDB" id="B1M8N8"/>
<feature type="compositionally biased region" description="Low complexity" evidence="1">
    <location>
        <begin position="73"/>
        <end position="97"/>
    </location>
</feature>